<keyword evidence="16" id="KW-0732">Signal</keyword>
<evidence type="ECO:0000256" key="4">
    <source>
        <dbReference type="ARBA" id="ARBA00010617"/>
    </source>
</evidence>
<evidence type="ECO:0000256" key="13">
    <source>
        <dbReference type="ARBA" id="ARBA00023180"/>
    </source>
</evidence>
<organism evidence="17 18">
    <name type="scientific">Gymnopilus junonius</name>
    <name type="common">Spectacular rustgill mushroom</name>
    <name type="synonym">Gymnopilus spectabilis subsp. junonius</name>
    <dbReference type="NCBI Taxonomy" id="109634"/>
    <lineage>
        <taxon>Eukaryota</taxon>
        <taxon>Fungi</taxon>
        <taxon>Dikarya</taxon>
        <taxon>Basidiomycota</taxon>
        <taxon>Agaricomycotina</taxon>
        <taxon>Agaricomycetes</taxon>
        <taxon>Agaricomycetidae</taxon>
        <taxon>Agaricales</taxon>
        <taxon>Agaricineae</taxon>
        <taxon>Hymenogastraceae</taxon>
        <taxon>Gymnopilus</taxon>
    </lineage>
</organism>
<evidence type="ECO:0000256" key="5">
    <source>
        <dbReference type="ARBA" id="ARBA00022617"/>
    </source>
</evidence>
<evidence type="ECO:0000313" key="17">
    <source>
        <dbReference type="EMBL" id="KAF8904750.1"/>
    </source>
</evidence>
<evidence type="ECO:0000256" key="16">
    <source>
        <dbReference type="SAM" id="SignalP"/>
    </source>
</evidence>
<dbReference type="InterPro" id="IPR001128">
    <property type="entry name" value="Cyt_P450"/>
</dbReference>
<keyword evidence="6" id="KW-0812">Transmembrane</keyword>
<evidence type="ECO:0000256" key="9">
    <source>
        <dbReference type="ARBA" id="ARBA00023002"/>
    </source>
</evidence>
<proteinExistence type="inferred from homology"/>
<dbReference type="GO" id="GO:0004497">
    <property type="term" value="F:monooxygenase activity"/>
    <property type="evidence" value="ECO:0007669"/>
    <property type="project" value="UniProtKB-KW"/>
</dbReference>
<dbReference type="Proteomes" id="UP000724874">
    <property type="component" value="Unassembled WGS sequence"/>
</dbReference>
<dbReference type="GO" id="GO:0005506">
    <property type="term" value="F:iron ion binding"/>
    <property type="evidence" value="ECO:0007669"/>
    <property type="project" value="InterPro"/>
</dbReference>
<dbReference type="OrthoDB" id="2789670at2759"/>
<dbReference type="PRINTS" id="PR00463">
    <property type="entry name" value="EP450I"/>
</dbReference>
<comment type="subcellular location">
    <subcellularLocation>
        <location evidence="2">Membrane</location>
        <topology evidence="2">Single-pass membrane protein</topology>
    </subcellularLocation>
</comment>
<keyword evidence="7 14" id="KW-0479">Metal-binding</keyword>
<sequence length="455" mass="51752">MHNGIYAGLLISVVSFVWFTKRGSKNPDNLPYPPGPKPLPLIGNVNDVPREVPWKVFQEWGRKYGDIIYFHTFGKPIIILNSVTAAHDLLDKRGSIYSYRPQFAMANENFSLTSMDYSEKSKKQRKYLQSYFSRQLLPNYYSTQIKEVHRMLYDVLQDPDNYRQHIKRMAAGITMMLAYGHEVKTMDDTFIKIAEKGVKTIEAAGAVGAHIVDLIPWLRFIPEWLPVADGTAVPCYTTALLEETKGQDDEGTLSALETAFTMLLADPLIQARVQAEMDVIVGKDRLPDFSYRDQMPYLNTSLASYGVQTPVGVPHRASEDDFYNGYYIPKDTTVMANQWAMLNDERLYPEPSKFNPDRFLEGEGRIPQFDPRNIAFGFGRRQCPGNVLAENTLWIATACLFYAFKATPAKDEKGVDIPIVVEYTEHAVRHPKPLKCTFRPRRANSAALIHQAFEV</sequence>
<dbReference type="EMBL" id="JADNYJ010000025">
    <property type="protein sequence ID" value="KAF8904750.1"/>
    <property type="molecule type" value="Genomic_DNA"/>
</dbReference>
<name>A0A9P5TPF5_GYMJU</name>
<evidence type="ECO:0000256" key="14">
    <source>
        <dbReference type="PIRSR" id="PIRSR602401-1"/>
    </source>
</evidence>
<feature type="chain" id="PRO_5040507504" evidence="16">
    <location>
        <begin position="25"/>
        <end position="455"/>
    </location>
</feature>
<dbReference type="GO" id="GO:0016020">
    <property type="term" value="C:membrane"/>
    <property type="evidence" value="ECO:0007669"/>
    <property type="project" value="UniProtKB-SubCell"/>
</dbReference>
<evidence type="ECO:0000256" key="12">
    <source>
        <dbReference type="ARBA" id="ARBA00023136"/>
    </source>
</evidence>
<evidence type="ECO:0000256" key="3">
    <source>
        <dbReference type="ARBA" id="ARBA00005179"/>
    </source>
</evidence>
<dbReference type="Gene3D" id="1.10.630.10">
    <property type="entry name" value="Cytochrome P450"/>
    <property type="match status" value="2"/>
</dbReference>
<keyword evidence="5 14" id="KW-0349">Heme</keyword>
<dbReference type="InterPro" id="IPR002401">
    <property type="entry name" value="Cyt_P450_E_grp-I"/>
</dbReference>
<dbReference type="Pfam" id="PF00067">
    <property type="entry name" value="p450"/>
    <property type="match status" value="2"/>
</dbReference>
<comment type="cofactor">
    <cofactor evidence="1 14">
        <name>heme</name>
        <dbReference type="ChEBI" id="CHEBI:30413"/>
    </cofactor>
</comment>
<dbReference type="InterPro" id="IPR050364">
    <property type="entry name" value="Cytochrome_P450_fung"/>
</dbReference>
<evidence type="ECO:0000256" key="11">
    <source>
        <dbReference type="ARBA" id="ARBA00023033"/>
    </source>
</evidence>
<evidence type="ECO:0000256" key="1">
    <source>
        <dbReference type="ARBA" id="ARBA00001971"/>
    </source>
</evidence>
<comment type="pathway">
    <text evidence="3">Secondary metabolite biosynthesis.</text>
</comment>
<dbReference type="InterPro" id="IPR017972">
    <property type="entry name" value="Cyt_P450_CS"/>
</dbReference>
<feature type="signal peptide" evidence="16">
    <location>
        <begin position="1"/>
        <end position="24"/>
    </location>
</feature>
<dbReference type="PANTHER" id="PTHR46300">
    <property type="entry name" value="P450, PUTATIVE (EUROFUNG)-RELATED-RELATED"/>
    <property type="match status" value="1"/>
</dbReference>
<dbReference type="PANTHER" id="PTHR46300:SF2">
    <property type="entry name" value="CYTOCHROME P450 MONOOXYGENASE ALNH-RELATED"/>
    <property type="match status" value="1"/>
</dbReference>
<comment type="similarity">
    <text evidence="4 15">Belongs to the cytochrome P450 family.</text>
</comment>
<feature type="binding site" description="axial binding residue" evidence="14">
    <location>
        <position position="383"/>
    </location>
    <ligand>
        <name>heme</name>
        <dbReference type="ChEBI" id="CHEBI:30413"/>
    </ligand>
    <ligandPart>
        <name>Fe</name>
        <dbReference type="ChEBI" id="CHEBI:18248"/>
    </ligandPart>
</feature>
<keyword evidence="12" id="KW-0472">Membrane</keyword>
<evidence type="ECO:0000256" key="2">
    <source>
        <dbReference type="ARBA" id="ARBA00004167"/>
    </source>
</evidence>
<dbReference type="InterPro" id="IPR036396">
    <property type="entry name" value="Cyt_P450_sf"/>
</dbReference>
<gene>
    <name evidence="17" type="ORF">CPB84DRAFT_1772743</name>
</gene>
<evidence type="ECO:0000256" key="10">
    <source>
        <dbReference type="ARBA" id="ARBA00023004"/>
    </source>
</evidence>
<keyword evidence="8" id="KW-1133">Transmembrane helix</keyword>
<dbReference type="SUPFAM" id="SSF48264">
    <property type="entry name" value="Cytochrome P450"/>
    <property type="match status" value="1"/>
</dbReference>
<keyword evidence="9 15" id="KW-0560">Oxidoreductase</keyword>
<keyword evidence="13" id="KW-0325">Glycoprotein</keyword>
<dbReference type="CDD" id="cd11065">
    <property type="entry name" value="CYP64-like"/>
    <property type="match status" value="1"/>
</dbReference>
<evidence type="ECO:0000313" key="18">
    <source>
        <dbReference type="Proteomes" id="UP000724874"/>
    </source>
</evidence>
<protein>
    <submittedName>
        <fullName evidence="17">Cytochrome P450</fullName>
    </submittedName>
</protein>
<dbReference type="PROSITE" id="PS00086">
    <property type="entry name" value="CYTOCHROME_P450"/>
    <property type="match status" value="1"/>
</dbReference>
<accession>A0A9P5TPF5</accession>
<evidence type="ECO:0000256" key="7">
    <source>
        <dbReference type="ARBA" id="ARBA00022723"/>
    </source>
</evidence>
<keyword evidence="11 15" id="KW-0503">Monooxygenase</keyword>
<evidence type="ECO:0000256" key="15">
    <source>
        <dbReference type="RuleBase" id="RU000461"/>
    </source>
</evidence>
<keyword evidence="18" id="KW-1185">Reference proteome</keyword>
<dbReference type="GO" id="GO:0020037">
    <property type="term" value="F:heme binding"/>
    <property type="evidence" value="ECO:0007669"/>
    <property type="project" value="InterPro"/>
</dbReference>
<evidence type="ECO:0000256" key="8">
    <source>
        <dbReference type="ARBA" id="ARBA00022989"/>
    </source>
</evidence>
<keyword evidence="10 14" id="KW-0408">Iron</keyword>
<reference evidence="17" key="1">
    <citation type="submission" date="2020-11" db="EMBL/GenBank/DDBJ databases">
        <authorList>
            <consortium name="DOE Joint Genome Institute"/>
            <person name="Ahrendt S."/>
            <person name="Riley R."/>
            <person name="Andreopoulos W."/>
            <person name="LaButti K."/>
            <person name="Pangilinan J."/>
            <person name="Ruiz-duenas F.J."/>
            <person name="Barrasa J.M."/>
            <person name="Sanchez-Garcia M."/>
            <person name="Camarero S."/>
            <person name="Miyauchi S."/>
            <person name="Serrano A."/>
            <person name="Linde D."/>
            <person name="Babiker R."/>
            <person name="Drula E."/>
            <person name="Ayuso-Fernandez I."/>
            <person name="Pacheco R."/>
            <person name="Padilla G."/>
            <person name="Ferreira P."/>
            <person name="Barriuso J."/>
            <person name="Kellner H."/>
            <person name="Castanera R."/>
            <person name="Alfaro M."/>
            <person name="Ramirez L."/>
            <person name="Pisabarro A.G."/>
            <person name="Kuo A."/>
            <person name="Tritt A."/>
            <person name="Lipzen A."/>
            <person name="He G."/>
            <person name="Yan M."/>
            <person name="Ng V."/>
            <person name="Cullen D."/>
            <person name="Martin F."/>
            <person name="Rosso M.-N."/>
            <person name="Henrissat B."/>
            <person name="Hibbett D."/>
            <person name="Martinez A.T."/>
            <person name="Grigoriev I.V."/>
        </authorList>
    </citation>
    <scope>NUCLEOTIDE SEQUENCE</scope>
    <source>
        <strain evidence="17">AH 44721</strain>
    </source>
</reference>
<dbReference type="GO" id="GO:0016705">
    <property type="term" value="F:oxidoreductase activity, acting on paired donors, with incorporation or reduction of molecular oxygen"/>
    <property type="evidence" value="ECO:0007669"/>
    <property type="project" value="InterPro"/>
</dbReference>
<dbReference type="AlphaFoldDB" id="A0A9P5TPF5"/>
<evidence type="ECO:0000256" key="6">
    <source>
        <dbReference type="ARBA" id="ARBA00022692"/>
    </source>
</evidence>
<comment type="caution">
    <text evidence="17">The sequence shown here is derived from an EMBL/GenBank/DDBJ whole genome shotgun (WGS) entry which is preliminary data.</text>
</comment>